<evidence type="ECO:0000313" key="3">
    <source>
        <dbReference type="Proteomes" id="UP000481517"/>
    </source>
</evidence>
<organism evidence="2 3">
    <name type="scientific">Pseudidiomarina piscicola</name>
    <dbReference type="NCBI Taxonomy" id="2614830"/>
    <lineage>
        <taxon>Bacteria</taxon>
        <taxon>Pseudomonadati</taxon>
        <taxon>Pseudomonadota</taxon>
        <taxon>Gammaproteobacteria</taxon>
        <taxon>Alteromonadales</taxon>
        <taxon>Idiomarinaceae</taxon>
        <taxon>Pseudidiomarina</taxon>
    </lineage>
</organism>
<feature type="region of interest" description="Disordered" evidence="1">
    <location>
        <begin position="1"/>
        <end position="21"/>
    </location>
</feature>
<proteinExistence type="predicted"/>
<feature type="compositionally biased region" description="Polar residues" evidence="1">
    <location>
        <begin position="1"/>
        <end position="19"/>
    </location>
</feature>
<accession>A0A6S6WQD2</accession>
<name>A0A6S6WQD2_9GAMM</name>
<dbReference type="Proteomes" id="UP000481517">
    <property type="component" value="Unassembled WGS sequence"/>
</dbReference>
<evidence type="ECO:0000256" key="1">
    <source>
        <dbReference type="SAM" id="MobiDB-lite"/>
    </source>
</evidence>
<dbReference type="RefSeq" id="WP_173921299.1">
    <property type="nucleotide sequence ID" value="NZ_CADCXY010000009.1"/>
</dbReference>
<protein>
    <submittedName>
        <fullName evidence="2">Uncharacterized protein</fullName>
    </submittedName>
</protein>
<dbReference type="AlphaFoldDB" id="A0A6S6WQD2"/>
<sequence>MTESSKPSTANDGSQLWNESQRHAMAALELPMWQTSSELTDTASSSASDAAFYYKLESWLLVSSTPLPEPLSPWQQDILRSLAPEQPARPTEVSATVAAEATSTMMQLDLDDIFKEHPSAEAKRALWSRLCMSND</sequence>
<reference evidence="2 3" key="1">
    <citation type="submission" date="2020-02" db="EMBL/GenBank/DDBJ databases">
        <authorList>
            <person name="Rodrigo-Torres L."/>
            <person name="Arahal R. D."/>
            <person name="Lucena T."/>
        </authorList>
    </citation>
    <scope>NUCLEOTIDE SEQUENCE [LARGE SCALE GENOMIC DNA]</scope>
    <source>
        <strain evidence="2 3">CECT 9734</strain>
    </source>
</reference>
<dbReference type="EMBL" id="CADCXY010000009">
    <property type="protein sequence ID" value="CAB0151994.1"/>
    <property type="molecule type" value="Genomic_DNA"/>
</dbReference>
<keyword evidence="3" id="KW-1185">Reference proteome</keyword>
<evidence type="ECO:0000313" key="2">
    <source>
        <dbReference type="EMBL" id="CAB0151994.1"/>
    </source>
</evidence>
<gene>
    <name evidence="2" type="ORF">PSI9734_02342</name>
</gene>